<evidence type="ECO:0000313" key="3">
    <source>
        <dbReference type="Proteomes" id="UP000263753"/>
    </source>
</evidence>
<evidence type="ECO:0000256" key="1">
    <source>
        <dbReference type="SAM" id="SignalP"/>
    </source>
</evidence>
<evidence type="ECO:0000313" key="2">
    <source>
        <dbReference type="EMBL" id="AXY56698.1"/>
    </source>
</evidence>
<proteinExistence type="predicted"/>
<name>A0A3B7LW22_9GAMM</name>
<dbReference type="KEGG" id="achi:CDG60_09035"/>
<protein>
    <submittedName>
        <fullName evidence="2">Uncharacterized protein</fullName>
    </submittedName>
</protein>
<gene>
    <name evidence="2" type="ORF">CDG60_09035</name>
</gene>
<sequence length="327" mass="37559">MKSTLLYGLMLSSVIGASSAFAQLQPAELQSVLPASTHQQLSQAQAKEAILKMAGEYKVNFRFEELYSLKPGYEIKKNDLSSGHETVIVLENTPSRISLQHILVDEGHVVKHWRQDWEFEPKKMWSYAGNYEWRSIALTPEQSKGKWLQTVWQIDDSPRYAGLGEWSTDNGVTAWTSAETYRPLPRREHTTRDDYDVIIGVNRHVLSANGWVHEQDNVKFDTKTKTTLARELGVNQYSQIKGYDFKPAYDYWSKNKNYWQAVKASWQKAFDQNASVALKYAEDGEKAHYSYFNDQAKQNVGKNLKAEELQVQTNQLLNQQLVKGKLN</sequence>
<feature type="signal peptide" evidence="1">
    <location>
        <begin position="1"/>
        <end position="22"/>
    </location>
</feature>
<dbReference type="AlphaFoldDB" id="A0A3B7LW22"/>
<reference evidence="3" key="1">
    <citation type="submission" date="2018-09" db="EMBL/GenBank/DDBJ databases">
        <title>The complete genome of Acinetobacter sp. strain WCHAc010005.</title>
        <authorList>
            <person name="Hu Y."/>
            <person name="Long H."/>
            <person name="Feng Y."/>
            <person name="Zong Z."/>
        </authorList>
    </citation>
    <scope>NUCLEOTIDE SEQUENCE [LARGE SCALE GENOMIC DNA]</scope>
    <source>
        <strain evidence="3">WCHAc010005</strain>
    </source>
</reference>
<dbReference type="InterPro" id="IPR046715">
    <property type="entry name" value="DUF6607"/>
</dbReference>
<dbReference type="Pfam" id="PF20311">
    <property type="entry name" value="DUF6607"/>
    <property type="match status" value="1"/>
</dbReference>
<dbReference type="Proteomes" id="UP000263753">
    <property type="component" value="Chromosome"/>
</dbReference>
<feature type="chain" id="PRO_5017802225" evidence="1">
    <location>
        <begin position="23"/>
        <end position="327"/>
    </location>
</feature>
<keyword evidence="1" id="KW-0732">Signal</keyword>
<accession>A0A3B7LW22</accession>
<dbReference type="EMBL" id="CP032134">
    <property type="protein sequence ID" value="AXY56698.1"/>
    <property type="molecule type" value="Genomic_DNA"/>
</dbReference>
<dbReference type="RefSeq" id="WP_087514030.1">
    <property type="nucleotide sequence ID" value="NZ_CP032134.1"/>
</dbReference>
<organism evidence="2 3">
    <name type="scientific">Acinetobacter chinensis</name>
    <dbReference type="NCBI Taxonomy" id="2004650"/>
    <lineage>
        <taxon>Bacteria</taxon>
        <taxon>Pseudomonadati</taxon>
        <taxon>Pseudomonadota</taxon>
        <taxon>Gammaproteobacteria</taxon>
        <taxon>Moraxellales</taxon>
        <taxon>Moraxellaceae</taxon>
        <taxon>Acinetobacter</taxon>
    </lineage>
</organism>